<feature type="transmembrane region" description="Helical" evidence="7">
    <location>
        <begin position="143"/>
        <end position="167"/>
    </location>
</feature>
<evidence type="ECO:0000256" key="6">
    <source>
        <dbReference type="ARBA" id="ARBA00023136"/>
    </source>
</evidence>
<comment type="function">
    <text evidence="7">Part of the tripartite ATP-independent periplasmic (TRAP) transport system.</text>
</comment>
<dbReference type="PIRSF" id="PIRSF006066">
    <property type="entry name" value="HI0050"/>
    <property type="match status" value="1"/>
</dbReference>
<gene>
    <name evidence="9" type="ORF">ACFOOQ_23005</name>
</gene>
<feature type="transmembrane region" description="Helical" evidence="7">
    <location>
        <begin position="12"/>
        <end position="41"/>
    </location>
</feature>
<feature type="transmembrane region" description="Helical" evidence="7">
    <location>
        <begin position="348"/>
        <end position="372"/>
    </location>
</feature>
<keyword evidence="3 7" id="KW-0997">Cell inner membrane</keyword>
<comment type="similarity">
    <text evidence="7">Belongs to the TRAP transporter large permease family.</text>
</comment>
<dbReference type="Pfam" id="PF06808">
    <property type="entry name" value="DctM"/>
    <property type="match status" value="1"/>
</dbReference>
<dbReference type="RefSeq" id="WP_379730068.1">
    <property type="nucleotide sequence ID" value="NZ_JBHRYJ010000009.1"/>
</dbReference>
<accession>A0ABV7VLR3</accession>
<keyword evidence="2" id="KW-1003">Cell membrane</keyword>
<comment type="caution">
    <text evidence="9">The sequence shown here is derived from an EMBL/GenBank/DDBJ whole genome shotgun (WGS) entry which is preliminary data.</text>
</comment>
<evidence type="ECO:0000256" key="4">
    <source>
        <dbReference type="ARBA" id="ARBA00022692"/>
    </source>
</evidence>
<feature type="transmembrane region" description="Helical" evidence="7">
    <location>
        <begin position="103"/>
        <end position="131"/>
    </location>
</feature>
<keyword evidence="7" id="KW-0813">Transport</keyword>
<evidence type="ECO:0000256" key="1">
    <source>
        <dbReference type="ARBA" id="ARBA00004429"/>
    </source>
</evidence>
<dbReference type="PANTHER" id="PTHR33362:SF5">
    <property type="entry name" value="C4-DICARBOXYLATE TRAP TRANSPORTER LARGE PERMEASE PROTEIN DCTM"/>
    <property type="match status" value="1"/>
</dbReference>
<feature type="transmembrane region" description="Helical" evidence="7">
    <location>
        <begin position="408"/>
        <end position="429"/>
    </location>
</feature>
<feature type="transmembrane region" description="Helical" evidence="7">
    <location>
        <begin position="278"/>
        <end position="304"/>
    </location>
</feature>
<evidence type="ECO:0000313" key="10">
    <source>
        <dbReference type="Proteomes" id="UP001595711"/>
    </source>
</evidence>
<feature type="domain" description="TRAP C4-dicarboxylate transport system permease DctM subunit" evidence="8">
    <location>
        <begin position="14"/>
        <end position="428"/>
    </location>
</feature>
<dbReference type="PANTHER" id="PTHR33362">
    <property type="entry name" value="SIALIC ACID TRAP TRANSPORTER PERMEASE PROTEIN SIAT-RELATED"/>
    <property type="match status" value="1"/>
</dbReference>
<keyword evidence="5 7" id="KW-1133">Transmembrane helix</keyword>
<dbReference type="InterPro" id="IPR004681">
    <property type="entry name" value="TRAP_DctM"/>
</dbReference>
<sequence>MHLDPTLTGAAMLAAMLIFLFAGMPIAFALGVAGVFGLAMTRSWPSLEFLLSTFPYSASSNLAYIVLPLFLFMGYMAFAAGVASRAFDAARTWFGAIPGGLPISTVFASACFAAVSGSSVATAATVAQVAIPEMLRHKYNQRIAAGCVAAAGTLGVLIPPSGILVIYSIATEVPITDLFVAAFVPGVLTAVAYMVLLYFWVQATPAVKEATVLPPAPWRERFRAVGQSWEVIALFALVMGTIYLGLATATEAAAFGAAGALAIVVFRRKNRRAIIWRGLVDTGVATSSIFALVIGAGLFGLGLATTQIPQNLASWVAGFTLEKWQLTLFLILPYLILGCFIDAISMLLLTLPVVFPVVVHAGINPVLFGILVTKCTEIGAITPPVGLNVFVVKNTVPELALGECFKGAIPFVLIELALIGLLIAFPQIVTFPLK</sequence>
<proteinExistence type="inferred from homology"/>
<organism evidence="9 10">
    <name type="scientific">Ferrovibrio xuzhouensis</name>
    <dbReference type="NCBI Taxonomy" id="1576914"/>
    <lineage>
        <taxon>Bacteria</taxon>
        <taxon>Pseudomonadati</taxon>
        <taxon>Pseudomonadota</taxon>
        <taxon>Alphaproteobacteria</taxon>
        <taxon>Rhodospirillales</taxon>
        <taxon>Rhodospirillaceae</taxon>
        <taxon>Ferrovibrio</taxon>
    </lineage>
</organism>
<feature type="transmembrane region" description="Helical" evidence="7">
    <location>
        <begin position="249"/>
        <end position="266"/>
    </location>
</feature>
<evidence type="ECO:0000256" key="2">
    <source>
        <dbReference type="ARBA" id="ARBA00022475"/>
    </source>
</evidence>
<feature type="transmembrane region" description="Helical" evidence="7">
    <location>
        <begin position="179"/>
        <end position="201"/>
    </location>
</feature>
<keyword evidence="10" id="KW-1185">Reference proteome</keyword>
<evidence type="ECO:0000259" key="8">
    <source>
        <dbReference type="Pfam" id="PF06808"/>
    </source>
</evidence>
<evidence type="ECO:0000313" key="9">
    <source>
        <dbReference type="EMBL" id="MFC3678434.1"/>
    </source>
</evidence>
<dbReference type="Proteomes" id="UP001595711">
    <property type="component" value="Unassembled WGS sequence"/>
</dbReference>
<protein>
    <recommendedName>
        <fullName evidence="7">TRAP transporter large permease protein</fullName>
    </recommendedName>
</protein>
<dbReference type="EMBL" id="JBHRYJ010000009">
    <property type="protein sequence ID" value="MFC3678434.1"/>
    <property type="molecule type" value="Genomic_DNA"/>
</dbReference>
<dbReference type="NCBIfam" id="TIGR00786">
    <property type="entry name" value="dctM"/>
    <property type="match status" value="1"/>
</dbReference>
<keyword evidence="6 7" id="KW-0472">Membrane</keyword>
<comment type="subunit">
    <text evidence="7">The complex comprises the extracytoplasmic solute receptor protein and the two transmembrane proteins.</text>
</comment>
<evidence type="ECO:0000256" key="3">
    <source>
        <dbReference type="ARBA" id="ARBA00022519"/>
    </source>
</evidence>
<name>A0ABV7VLR3_9PROT</name>
<evidence type="ECO:0000256" key="7">
    <source>
        <dbReference type="RuleBase" id="RU369079"/>
    </source>
</evidence>
<reference evidence="10" key="1">
    <citation type="journal article" date="2019" name="Int. J. Syst. Evol. Microbiol.">
        <title>The Global Catalogue of Microorganisms (GCM) 10K type strain sequencing project: providing services to taxonomists for standard genome sequencing and annotation.</title>
        <authorList>
            <consortium name="The Broad Institute Genomics Platform"/>
            <consortium name="The Broad Institute Genome Sequencing Center for Infectious Disease"/>
            <person name="Wu L."/>
            <person name="Ma J."/>
        </authorList>
    </citation>
    <scope>NUCLEOTIDE SEQUENCE [LARGE SCALE GENOMIC DNA]</scope>
    <source>
        <strain evidence="10">KCTC 42182</strain>
    </source>
</reference>
<feature type="transmembrane region" description="Helical" evidence="7">
    <location>
        <begin position="324"/>
        <end position="341"/>
    </location>
</feature>
<feature type="transmembrane region" description="Helical" evidence="7">
    <location>
        <begin position="62"/>
        <end position="83"/>
    </location>
</feature>
<evidence type="ECO:0000256" key="5">
    <source>
        <dbReference type="ARBA" id="ARBA00022989"/>
    </source>
</evidence>
<dbReference type="InterPro" id="IPR010656">
    <property type="entry name" value="DctM"/>
</dbReference>
<feature type="transmembrane region" description="Helical" evidence="7">
    <location>
        <begin position="222"/>
        <end position="243"/>
    </location>
</feature>
<keyword evidence="4 7" id="KW-0812">Transmembrane</keyword>
<comment type="subcellular location">
    <subcellularLocation>
        <location evidence="1 7">Cell inner membrane</location>
        <topology evidence="1 7">Multi-pass membrane protein</topology>
    </subcellularLocation>
</comment>